<dbReference type="GO" id="GO:0030170">
    <property type="term" value="F:pyridoxal phosphate binding"/>
    <property type="evidence" value="ECO:0007669"/>
    <property type="project" value="TreeGrafter"/>
</dbReference>
<comment type="similarity">
    <text evidence="2">Belongs to the serine/threonine dehydratase family.</text>
</comment>
<evidence type="ECO:0000256" key="3">
    <source>
        <dbReference type="ARBA" id="ARBA00022898"/>
    </source>
</evidence>
<name>T1J6V4_STRMM</name>
<feature type="domain" description="Tryptophan synthase beta chain-like PALP" evidence="4">
    <location>
        <begin position="73"/>
        <end position="265"/>
    </location>
</feature>
<evidence type="ECO:0000313" key="6">
    <source>
        <dbReference type="Proteomes" id="UP000014500"/>
    </source>
</evidence>
<proteinExistence type="inferred from homology"/>
<dbReference type="Proteomes" id="UP000014500">
    <property type="component" value="Unassembled WGS sequence"/>
</dbReference>
<keyword evidence="3" id="KW-0663">Pyridoxal phosphate</keyword>
<evidence type="ECO:0000259" key="4">
    <source>
        <dbReference type="Pfam" id="PF00291"/>
    </source>
</evidence>
<dbReference type="GO" id="GO:0070179">
    <property type="term" value="P:D-serine biosynthetic process"/>
    <property type="evidence" value="ECO:0007669"/>
    <property type="project" value="TreeGrafter"/>
</dbReference>
<feature type="domain" description="Tryptophan synthase beta chain-like PALP" evidence="4">
    <location>
        <begin position="270"/>
        <end position="326"/>
    </location>
</feature>
<reference evidence="6" key="1">
    <citation type="submission" date="2011-05" db="EMBL/GenBank/DDBJ databases">
        <authorList>
            <person name="Richards S.R."/>
            <person name="Qu J."/>
            <person name="Jiang H."/>
            <person name="Jhangiani S.N."/>
            <person name="Agravi P."/>
            <person name="Goodspeed R."/>
            <person name="Gross S."/>
            <person name="Mandapat C."/>
            <person name="Jackson L."/>
            <person name="Mathew T."/>
            <person name="Pu L."/>
            <person name="Thornton R."/>
            <person name="Saada N."/>
            <person name="Wilczek-Boney K.B."/>
            <person name="Lee S."/>
            <person name="Kovar C."/>
            <person name="Wu Y."/>
            <person name="Scherer S.E."/>
            <person name="Worley K.C."/>
            <person name="Muzny D.M."/>
            <person name="Gibbs R."/>
        </authorList>
    </citation>
    <scope>NUCLEOTIDE SEQUENCE</scope>
    <source>
        <strain evidence="6">Brora</strain>
    </source>
</reference>
<dbReference type="Gene3D" id="3.40.50.1100">
    <property type="match status" value="3"/>
</dbReference>
<evidence type="ECO:0000313" key="5">
    <source>
        <dbReference type="EnsemblMetazoa" id="SMAR009383-PA"/>
    </source>
</evidence>
<dbReference type="InterPro" id="IPR036052">
    <property type="entry name" value="TrpB-like_PALP_sf"/>
</dbReference>
<dbReference type="GO" id="GO:0030378">
    <property type="term" value="F:serine racemase activity"/>
    <property type="evidence" value="ECO:0007669"/>
    <property type="project" value="TreeGrafter"/>
</dbReference>
<dbReference type="PANTHER" id="PTHR43050">
    <property type="entry name" value="SERINE / THREONINE RACEMASE FAMILY MEMBER"/>
    <property type="match status" value="1"/>
</dbReference>
<dbReference type="GO" id="GO:0005524">
    <property type="term" value="F:ATP binding"/>
    <property type="evidence" value="ECO:0007669"/>
    <property type="project" value="TreeGrafter"/>
</dbReference>
<dbReference type="InterPro" id="IPR001926">
    <property type="entry name" value="TrpB-like_PALP"/>
</dbReference>
<reference evidence="5" key="2">
    <citation type="submission" date="2015-02" db="UniProtKB">
        <authorList>
            <consortium name="EnsemblMetazoa"/>
        </authorList>
    </citation>
    <scope>IDENTIFICATION</scope>
</reference>
<sequence length="331" mass="36132">MGNCWAFDDVRAKHEKMHMQLTRAENDDEIDDYTHSSPFTHPKLSLSSAPPPIKLMTLDDVRATQSLIQRSSLVRRTPVLKNAHIQLDLDLPCSLHLKLETLQKTGSYEIRGAVSQFATHLTPAIVAKQTVVGVAERNYILAFALVSFSNGYRTHCLMMDESAVETVNAVQRLGVEVTRVPNEHMLTVAHELEKDLSLFVMYPFEDLALISGYATVGLEVIDEIQEVDIVVVSCGAGAFLAGVAAAVKLLKPEVEVYGVEPENGVVFLRVGLEVIDEIQEVDIVVVSCGAGAFLAGVAAAVKLLKPEVEVYGVEPENGVHVMSTSHCDKIN</sequence>
<dbReference type="AlphaFoldDB" id="T1J6V4"/>
<dbReference type="PANTHER" id="PTHR43050:SF1">
    <property type="entry name" value="SERINE RACEMASE"/>
    <property type="match status" value="1"/>
</dbReference>
<dbReference type="STRING" id="126957.T1J6V4"/>
<accession>T1J6V4</accession>
<dbReference type="PhylomeDB" id="T1J6V4"/>
<dbReference type="HOGENOM" id="CLU_840253_0_0_1"/>
<dbReference type="Pfam" id="PF00291">
    <property type="entry name" value="PALP"/>
    <property type="match status" value="2"/>
</dbReference>
<protein>
    <recommendedName>
        <fullName evidence="4">Tryptophan synthase beta chain-like PALP domain-containing protein</fullName>
    </recommendedName>
</protein>
<evidence type="ECO:0000256" key="1">
    <source>
        <dbReference type="ARBA" id="ARBA00001933"/>
    </source>
</evidence>
<organism evidence="5 6">
    <name type="scientific">Strigamia maritima</name>
    <name type="common">European centipede</name>
    <name type="synonym">Geophilus maritimus</name>
    <dbReference type="NCBI Taxonomy" id="126957"/>
    <lineage>
        <taxon>Eukaryota</taxon>
        <taxon>Metazoa</taxon>
        <taxon>Ecdysozoa</taxon>
        <taxon>Arthropoda</taxon>
        <taxon>Myriapoda</taxon>
        <taxon>Chilopoda</taxon>
        <taxon>Pleurostigmophora</taxon>
        <taxon>Geophilomorpha</taxon>
        <taxon>Linotaeniidae</taxon>
        <taxon>Strigamia</taxon>
    </lineage>
</organism>
<keyword evidence="6" id="KW-1185">Reference proteome</keyword>
<dbReference type="GO" id="GO:0003941">
    <property type="term" value="F:L-serine ammonia-lyase activity"/>
    <property type="evidence" value="ECO:0007669"/>
    <property type="project" value="TreeGrafter"/>
</dbReference>
<evidence type="ECO:0000256" key="2">
    <source>
        <dbReference type="ARBA" id="ARBA00010869"/>
    </source>
</evidence>
<dbReference type="GO" id="GO:0018114">
    <property type="term" value="F:threonine racemase activity"/>
    <property type="evidence" value="ECO:0007669"/>
    <property type="project" value="TreeGrafter"/>
</dbReference>
<dbReference type="EMBL" id="JH431894">
    <property type="status" value="NOT_ANNOTATED_CDS"/>
    <property type="molecule type" value="Genomic_DNA"/>
</dbReference>
<dbReference type="GO" id="GO:0000287">
    <property type="term" value="F:magnesium ion binding"/>
    <property type="evidence" value="ECO:0007669"/>
    <property type="project" value="TreeGrafter"/>
</dbReference>
<dbReference type="SUPFAM" id="SSF53686">
    <property type="entry name" value="Tryptophan synthase beta subunit-like PLP-dependent enzymes"/>
    <property type="match status" value="2"/>
</dbReference>
<dbReference type="EnsemblMetazoa" id="SMAR009383-RA">
    <property type="protein sequence ID" value="SMAR009383-PA"/>
    <property type="gene ID" value="SMAR009383"/>
</dbReference>
<dbReference type="eggNOG" id="KOG1251">
    <property type="taxonomic scope" value="Eukaryota"/>
</dbReference>
<comment type="cofactor">
    <cofactor evidence="1">
        <name>pyridoxal 5'-phosphate</name>
        <dbReference type="ChEBI" id="CHEBI:597326"/>
    </cofactor>
</comment>